<accession>A0A2P4R5G2</accession>
<dbReference type="EMBL" id="PPWZ01000054">
    <property type="protein sequence ID" value="POH36519.1"/>
    <property type="molecule type" value="Genomic_DNA"/>
</dbReference>
<sequence>MANFEETKAQIIDLVNKQIVPGASFGFINGPQMNNYSYGSKSWLPTITALKGDELHDLASLTKVMGTVPLILKLIDEKKLNLHDPIKKYLPTFSDERIEIFHLITHTSGIHGYIPNRDALNSEQLIQALLKLPVTDNFNKKVVYTDTGLIFLGLIIEKIYQMPVQSAIQKYILEPEGLRDTTFEPDVSRCVPTYVVEGQMLQGVPNDPKARQLGKHCGSAGMFSTIGDVMKFAADMLKPDKEFLYHNFTDLNPGRSLGWDVKPDGAGSVLFHTGYTGHFIALDYQRHNAMVVLTNRVHPRPNNQLFLERRDTILNSFLNESK</sequence>
<evidence type="ECO:0000256" key="1">
    <source>
        <dbReference type="ARBA" id="ARBA00022801"/>
    </source>
</evidence>
<dbReference type="InterPro" id="IPR050789">
    <property type="entry name" value="Diverse_Enzym_Activities"/>
</dbReference>
<evidence type="ECO:0000313" key="3">
    <source>
        <dbReference type="EMBL" id="POH36519.1"/>
    </source>
</evidence>
<dbReference type="InterPro" id="IPR012338">
    <property type="entry name" value="Beta-lactam/transpept-like"/>
</dbReference>
<keyword evidence="1 3" id="KW-0378">Hydrolase</keyword>
<reference evidence="3" key="1">
    <citation type="submission" date="2018-01" db="EMBL/GenBank/DDBJ databases">
        <title>Genome sequnecing of Lactobacillus formosensis KACC 18721.</title>
        <authorList>
            <person name="Kim S.-J."/>
            <person name="Heo J."/>
        </authorList>
    </citation>
    <scope>NUCLEOTIDE SEQUENCE</scope>
    <source>
        <strain evidence="3">KACC 18721</strain>
    </source>
</reference>
<dbReference type="GO" id="GO:0016787">
    <property type="term" value="F:hydrolase activity"/>
    <property type="evidence" value="ECO:0007669"/>
    <property type="project" value="UniProtKB-KW"/>
</dbReference>
<evidence type="ECO:0000259" key="2">
    <source>
        <dbReference type="Pfam" id="PF00144"/>
    </source>
</evidence>
<dbReference type="AlphaFoldDB" id="A0A2P4R5G2"/>
<dbReference type="SUPFAM" id="SSF56601">
    <property type="entry name" value="beta-lactamase/transpeptidase-like"/>
    <property type="match status" value="1"/>
</dbReference>
<feature type="domain" description="Beta-lactamase-related" evidence="2">
    <location>
        <begin position="13"/>
        <end position="302"/>
    </location>
</feature>
<dbReference type="Pfam" id="PF00144">
    <property type="entry name" value="Beta-lactamase"/>
    <property type="match status" value="1"/>
</dbReference>
<dbReference type="PANTHER" id="PTHR43283:SF11">
    <property type="entry name" value="BETA-LACTAMASE-RELATED DOMAIN-CONTAINING PROTEIN"/>
    <property type="match status" value="1"/>
</dbReference>
<dbReference type="PANTHER" id="PTHR43283">
    <property type="entry name" value="BETA-LACTAMASE-RELATED"/>
    <property type="match status" value="1"/>
</dbReference>
<gene>
    <name evidence="3" type="ORF">C2R26_07890</name>
</gene>
<organism evidence="3">
    <name type="scientific">Companilactobacillus formosensis</name>
    <dbReference type="NCBI Taxonomy" id="1617889"/>
    <lineage>
        <taxon>Bacteria</taxon>
        <taxon>Bacillati</taxon>
        <taxon>Bacillota</taxon>
        <taxon>Bacilli</taxon>
        <taxon>Lactobacillales</taxon>
        <taxon>Lactobacillaceae</taxon>
        <taxon>Companilactobacillus</taxon>
    </lineage>
</organism>
<dbReference type="Gene3D" id="3.40.710.10">
    <property type="entry name" value="DD-peptidase/beta-lactamase superfamily"/>
    <property type="match status" value="1"/>
</dbReference>
<proteinExistence type="predicted"/>
<name>A0A2P4R5G2_9LACO</name>
<protein>
    <submittedName>
        <fullName evidence="3">Serine hydrolase</fullName>
    </submittedName>
</protein>
<comment type="caution">
    <text evidence="3">The sequence shown here is derived from an EMBL/GenBank/DDBJ whole genome shotgun (WGS) entry which is preliminary data.</text>
</comment>
<dbReference type="InterPro" id="IPR001466">
    <property type="entry name" value="Beta-lactam-related"/>
</dbReference>